<dbReference type="RefSeq" id="WP_188999837.1">
    <property type="nucleotide sequence ID" value="NZ_BMOU01000005.1"/>
</dbReference>
<organism evidence="1 2">
    <name type="scientific">Haloarcula pellucida</name>
    <dbReference type="NCBI Taxonomy" id="1427151"/>
    <lineage>
        <taxon>Archaea</taxon>
        <taxon>Methanobacteriati</taxon>
        <taxon>Methanobacteriota</taxon>
        <taxon>Stenosarchaea group</taxon>
        <taxon>Halobacteria</taxon>
        <taxon>Halobacteriales</taxon>
        <taxon>Haloarculaceae</taxon>
        <taxon>Haloarcula</taxon>
    </lineage>
</organism>
<dbReference type="AlphaFoldDB" id="A0A830GPQ1"/>
<sequence>MERRLLVGFSLVVVVAAVAVGPLGVAGESTRSTTDDASVTVESIPDGSLTLERGRFGSGRYHIDAPPAVVSVSGVTGTPVLRYTIDVPGVWLTATSRYEIAGREGRLQLRPSPVTVSPDRVDRRQYDAIVAVWVQSGERDRAVLQRRVTLEVVS</sequence>
<keyword evidence="2" id="KW-1185">Reference proteome</keyword>
<evidence type="ECO:0000313" key="1">
    <source>
        <dbReference type="EMBL" id="GGN99224.1"/>
    </source>
</evidence>
<dbReference type="Proteomes" id="UP000605784">
    <property type="component" value="Unassembled WGS sequence"/>
</dbReference>
<name>A0A830GPQ1_9EURY</name>
<protein>
    <submittedName>
        <fullName evidence="1">Uncharacterized protein</fullName>
    </submittedName>
</protein>
<reference evidence="1" key="2">
    <citation type="submission" date="2020-09" db="EMBL/GenBank/DDBJ databases">
        <authorList>
            <person name="Sun Q."/>
            <person name="Ohkuma M."/>
        </authorList>
    </citation>
    <scope>NUCLEOTIDE SEQUENCE</scope>
    <source>
        <strain evidence="1">JCM 17820</strain>
    </source>
</reference>
<proteinExistence type="predicted"/>
<reference evidence="1" key="1">
    <citation type="journal article" date="2014" name="Int. J. Syst. Evol. Microbiol.">
        <title>Complete genome sequence of Corynebacterium casei LMG S-19264T (=DSM 44701T), isolated from a smear-ripened cheese.</title>
        <authorList>
            <consortium name="US DOE Joint Genome Institute (JGI-PGF)"/>
            <person name="Walter F."/>
            <person name="Albersmeier A."/>
            <person name="Kalinowski J."/>
            <person name="Ruckert C."/>
        </authorList>
    </citation>
    <scope>NUCLEOTIDE SEQUENCE</scope>
    <source>
        <strain evidence="1">JCM 17820</strain>
    </source>
</reference>
<evidence type="ECO:0000313" key="2">
    <source>
        <dbReference type="Proteomes" id="UP000605784"/>
    </source>
</evidence>
<gene>
    <name evidence="1" type="ORF">GCM10009030_30490</name>
</gene>
<dbReference type="EMBL" id="BMOU01000005">
    <property type="protein sequence ID" value="GGN99224.1"/>
    <property type="molecule type" value="Genomic_DNA"/>
</dbReference>
<accession>A0A830GPQ1</accession>
<comment type="caution">
    <text evidence="1">The sequence shown here is derived from an EMBL/GenBank/DDBJ whole genome shotgun (WGS) entry which is preliminary data.</text>
</comment>